<feature type="region of interest" description="Disordered" evidence="1">
    <location>
        <begin position="210"/>
        <end position="229"/>
    </location>
</feature>
<feature type="compositionally biased region" description="Basic and acidic residues" evidence="1">
    <location>
        <begin position="167"/>
        <end position="181"/>
    </location>
</feature>
<evidence type="ECO:0000313" key="3">
    <source>
        <dbReference type="Proteomes" id="UP001589613"/>
    </source>
</evidence>
<gene>
    <name evidence="2" type="ORF">ACFFN0_09295</name>
</gene>
<feature type="region of interest" description="Disordered" evidence="1">
    <location>
        <begin position="131"/>
        <end position="195"/>
    </location>
</feature>
<accession>A0ABV5V3E9</accession>
<feature type="compositionally biased region" description="Gly residues" evidence="1">
    <location>
        <begin position="131"/>
        <end position="140"/>
    </location>
</feature>
<dbReference type="InterPro" id="IPR009282">
    <property type="entry name" value="DUF937"/>
</dbReference>
<dbReference type="Pfam" id="PF06078">
    <property type="entry name" value="DUF937"/>
    <property type="match status" value="1"/>
</dbReference>
<sequence length="239" mass="23838">MLEDLMRAIPTDQLAQRVGAGEDETRQAVRTALPALLAGLGANAQQPQGAASLLDALGQHQDDLADNPRVDAVDEQDGEKIVNHVFGGQTDDVAQQLGGLGGAQTSSLVRKLLPILAPIVLSWLAKQVTGRAGGGVGDAGGRTTDMGGAGRADTRSGGTADGPFGRMDGDRDAPVDVDVPREGQTGGGQVPGGQGGDLTSVLQDVLGGALGGATGRGQQPSSGGGSILGDVLGGILGRR</sequence>
<evidence type="ECO:0000313" key="2">
    <source>
        <dbReference type="EMBL" id="MFB9732238.1"/>
    </source>
</evidence>
<evidence type="ECO:0000256" key="1">
    <source>
        <dbReference type="SAM" id="MobiDB-lite"/>
    </source>
</evidence>
<name>A0ABV5V3E9_9MICO</name>
<keyword evidence="3" id="KW-1185">Reference proteome</keyword>
<comment type="caution">
    <text evidence="2">The sequence shown here is derived from an EMBL/GenBank/DDBJ whole genome shotgun (WGS) entry which is preliminary data.</text>
</comment>
<reference evidence="2 3" key="1">
    <citation type="submission" date="2024-09" db="EMBL/GenBank/DDBJ databases">
        <authorList>
            <person name="Sun Q."/>
            <person name="Mori K."/>
        </authorList>
    </citation>
    <scope>NUCLEOTIDE SEQUENCE [LARGE SCALE GENOMIC DNA]</scope>
    <source>
        <strain evidence="2 3">JCM 12763</strain>
    </source>
</reference>
<organism evidence="2 3">
    <name type="scientific">Ornithinimicrobium kibberense</name>
    <dbReference type="NCBI Taxonomy" id="282060"/>
    <lineage>
        <taxon>Bacteria</taxon>
        <taxon>Bacillati</taxon>
        <taxon>Actinomycetota</taxon>
        <taxon>Actinomycetes</taxon>
        <taxon>Micrococcales</taxon>
        <taxon>Ornithinimicrobiaceae</taxon>
        <taxon>Ornithinimicrobium</taxon>
    </lineage>
</organism>
<feature type="compositionally biased region" description="Gly residues" evidence="1">
    <location>
        <begin position="184"/>
        <end position="195"/>
    </location>
</feature>
<protein>
    <submittedName>
        <fullName evidence="2">DUF937 domain-containing protein</fullName>
    </submittedName>
</protein>
<dbReference type="Proteomes" id="UP001589613">
    <property type="component" value="Unassembled WGS sequence"/>
</dbReference>
<dbReference type="EMBL" id="JBHMAX010000017">
    <property type="protein sequence ID" value="MFB9732238.1"/>
    <property type="molecule type" value="Genomic_DNA"/>
</dbReference>
<proteinExistence type="predicted"/>
<dbReference type="RefSeq" id="WP_202876624.1">
    <property type="nucleotide sequence ID" value="NZ_JBHMAX010000017.1"/>
</dbReference>